<protein>
    <submittedName>
        <fullName evidence="2">p8</fullName>
    </submittedName>
</protein>
<proteinExistence type="predicted"/>
<organism evidence="2 3">
    <name type="scientific">Pseudomonas phage phi8</name>
    <dbReference type="NCBI Taxonomy" id="120086"/>
    <lineage>
        <taxon>Viruses</taxon>
        <taxon>Riboviria</taxon>
        <taxon>Orthornavirae</taxon>
        <taxon>Duplornaviricota</taxon>
        <taxon>Vidaverviricetes</taxon>
        <taxon>Mindivirales</taxon>
        <taxon>Cystoviridae</taxon>
        <taxon>Alphacystovirus</taxon>
        <taxon>Alphacystovirus phi8</taxon>
        <taxon>Cystovirus phi8</taxon>
    </lineage>
</organism>
<evidence type="ECO:0000256" key="1">
    <source>
        <dbReference type="SAM" id="MobiDB-lite"/>
    </source>
</evidence>
<evidence type="ECO:0000313" key="3">
    <source>
        <dbReference type="Proteomes" id="UP000000734"/>
    </source>
</evidence>
<sequence>MGRIFQLLMRLGVKQGAASVGKAGIDAGSKRLLQQIMSKDGAIQLSKALGFTAVEQMSSEVLEAYLYEIVEHLLLVDEATLADALMACITDAGDIAIERLLPSVEDVDKGEALAATLTVVLALFSMNKEQAEELKRSMASKGLSPDRVTLGGQTLLTVKSTGTGLTEYDAQGKNGVPRGMSANKRTALFFVLYTVISTSWSVYDHYGEVKAGLARGELPPSADRVELRAPGSSVSAIERETQRALQEEQPRALPSGSRTAERVAGPTQGDVPVLTPPPGRFTFTGEGDHRPDFAQLARQNDTDGVVRIIELDRIPDARKILVDGDHDYLLDAAQQRVAADIGVSPESVGRFAALVASIINAKEKRS</sequence>
<feature type="compositionally biased region" description="Basic and acidic residues" evidence="1">
    <location>
        <begin position="237"/>
        <end position="250"/>
    </location>
</feature>
<name>Q9MC06_9VIRU</name>
<dbReference type="Proteomes" id="UP000000734">
    <property type="component" value="Genome"/>
</dbReference>
<dbReference type="RefSeq" id="NP_524570.1">
    <property type="nucleotide sequence ID" value="NC_003301.1"/>
</dbReference>
<gene>
    <name evidence="2" type="primary">8</name>
</gene>
<evidence type="ECO:0000313" key="2">
    <source>
        <dbReference type="EMBL" id="AAF63309.1"/>
    </source>
</evidence>
<reference evidence="2 3" key="1">
    <citation type="journal article" date="2000" name="Virology">
        <title>Characterization of phi8, a bacteriophage containing three double-stranded RNA genomic segments and distantly related to Phi6.</title>
        <authorList>
            <person name="Hoogstraten D."/>
            <person name="Qiao X."/>
            <person name="Sun Y."/>
            <person name="Hu A."/>
            <person name="Onodera S."/>
            <person name="Mindich L."/>
        </authorList>
    </citation>
    <scope>NUCLEOTIDE SEQUENCE [LARGE SCALE GENOMIC DNA]</scope>
</reference>
<keyword evidence="3" id="KW-1185">Reference proteome</keyword>
<accession>Q9MC06</accession>
<feature type="region of interest" description="Disordered" evidence="1">
    <location>
        <begin position="228"/>
        <end position="277"/>
    </location>
</feature>
<dbReference type="EMBL" id="AF226853">
    <property type="protein sequence ID" value="AAF63309.1"/>
    <property type="molecule type" value="Genomic_RNA"/>
</dbReference>
<dbReference type="KEGG" id="vg:956611"/>